<proteinExistence type="predicted"/>
<reference evidence="1" key="2">
    <citation type="submission" date="2020-09" db="EMBL/GenBank/DDBJ databases">
        <authorList>
            <person name="Sun Q."/>
            <person name="Zhou Y."/>
        </authorList>
    </citation>
    <scope>NUCLEOTIDE SEQUENCE</scope>
    <source>
        <strain evidence="1">CGMCC 1.12997</strain>
    </source>
</reference>
<organism evidence="1 2">
    <name type="scientific">Edaphobacter dinghuensis</name>
    <dbReference type="NCBI Taxonomy" id="1560005"/>
    <lineage>
        <taxon>Bacteria</taxon>
        <taxon>Pseudomonadati</taxon>
        <taxon>Acidobacteriota</taxon>
        <taxon>Terriglobia</taxon>
        <taxon>Terriglobales</taxon>
        <taxon>Acidobacteriaceae</taxon>
        <taxon>Edaphobacter</taxon>
    </lineage>
</organism>
<name>A0A917HBT5_9BACT</name>
<dbReference type="Proteomes" id="UP000647241">
    <property type="component" value="Unassembled WGS sequence"/>
</dbReference>
<protein>
    <submittedName>
        <fullName evidence="1">Uncharacterized protein</fullName>
    </submittedName>
</protein>
<keyword evidence="2" id="KW-1185">Reference proteome</keyword>
<evidence type="ECO:0000313" key="1">
    <source>
        <dbReference type="EMBL" id="GGG74039.1"/>
    </source>
</evidence>
<dbReference type="EMBL" id="BMGT01000002">
    <property type="protein sequence ID" value="GGG74039.1"/>
    <property type="molecule type" value="Genomic_DNA"/>
</dbReference>
<dbReference type="AlphaFoldDB" id="A0A917HBT5"/>
<comment type="caution">
    <text evidence="1">The sequence shown here is derived from an EMBL/GenBank/DDBJ whole genome shotgun (WGS) entry which is preliminary data.</text>
</comment>
<accession>A0A917HBT5</accession>
<evidence type="ECO:0000313" key="2">
    <source>
        <dbReference type="Proteomes" id="UP000647241"/>
    </source>
</evidence>
<reference evidence="1" key="1">
    <citation type="journal article" date="2014" name="Int. J. Syst. Evol. Microbiol.">
        <title>Complete genome sequence of Corynebacterium casei LMG S-19264T (=DSM 44701T), isolated from a smear-ripened cheese.</title>
        <authorList>
            <consortium name="US DOE Joint Genome Institute (JGI-PGF)"/>
            <person name="Walter F."/>
            <person name="Albersmeier A."/>
            <person name="Kalinowski J."/>
            <person name="Ruckert C."/>
        </authorList>
    </citation>
    <scope>NUCLEOTIDE SEQUENCE</scope>
    <source>
        <strain evidence="1">CGMCC 1.12997</strain>
    </source>
</reference>
<gene>
    <name evidence="1" type="ORF">GCM10011585_15790</name>
</gene>
<sequence length="135" mass="14834">MRAVLGIEAAFGQSQTFYGTAVDEVLGDDLVHVLELDKAIPDGLGIDHHDRAMFTLIKTSRLVGTDKMLQARVFDGIFEGGFDLLRSVRKAAGTRRGFIALVGANKEMVLEFRHERGLLSLPRFATADRAGRVSF</sequence>